<dbReference type="Pfam" id="PF01577">
    <property type="entry name" value="Peptidase_S30"/>
    <property type="match status" value="1"/>
</dbReference>
<protein>
    <recommendedName>
        <fullName evidence="6">Genome polyprotein</fullName>
    </recommendedName>
</protein>
<keyword evidence="27" id="KW-0899">Viral immunoevasion</keyword>
<dbReference type="GO" id="GO:0005524">
    <property type="term" value="F:ATP binding"/>
    <property type="evidence" value="ECO:0007669"/>
    <property type="project" value="UniProtKB-KW"/>
</dbReference>
<dbReference type="EMBL" id="KY623506">
    <property type="protein sequence ID" value="ASK09432.1"/>
    <property type="molecule type" value="Genomic_RNA"/>
</dbReference>
<dbReference type="InterPro" id="IPR002540">
    <property type="entry name" value="Pept_S30_P1_potyvir"/>
</dbReference>
<feature type="active site" description="For helper component proteinase activity" evidence="32">
    <location>
        <position position="856"/>
    </location>
</feature>
<comment type="catalytic activity">
    <reaction evidence="2">
        <text>Hydrolyzes a Gly-|-Gly bond at its own C-terminus, commonly in the sequence -Tyr-Xaa-Val-Gly-|-Gly, in the processing of the potyviral polyprotein.</text>
        <dbReference type="EC" id="3.4.22.45"/>
    </reaction>
</comment>
<dbReference type="PROSITE" id="PS51436">
    <property type="entry name" value="POTYVIRUS_NIA_PRO"/>
    <property type="match status" value="1"/>
</dbReference>
<dbReference type="SUPFAM" id="SSF56672">
    <property type="entry name" value="DNA/RNA polymerases"/>
    <property type="match status" value="1"/>
</dbReference>
<keyword evidence="13" id="KW-0167">Capsid protein</keyword>
<dbReference type="InterPro" id="IPR014001">
    <property type="entry name" value="Helicase_ATP-bd"/>
</dbReference>
<dbReference type="CDD" id="cd23175">
    <property type="entry name" value="ps-ssRNAv_Potyviridae_RdRp"/>
    <property type="match status" value="1"/>
</dbReference>
<keyword evidence="8" id="KW-0696">RNA-directed RNA polymerase</keyword>
<keyword evidence="18" id="KW-0808">Transferase</keyword>
<dbReference type="InterPro" id="IPR022199">
    <property type="entry name" value="DUF3725"/>
</dbReference>
<comment type="subcellular location">
    <subcellularLocation>
        <location evidence="30">Host cytoplasmic vesicle</location>
    </subcellularLocation>
    <subcellularLocation>
        <location evidence="3">Host nucleus</location>
    </subcellularLocation>
    <subcellularLocation>
        <location evidence="4">Virion</location>
    </subcellularLocation>
</comment>
<feature type="compositionally biased region" description="Basic and acidic residues" evidence="34">
    <location>
        <begin position="3021"/>
        <end position="3050"/>
    </location>
</feature>
<accession>A0A220QS29</accession>
<dbReference type="SUPFAM" id="SSF50494">
    <property type="entry name" value="Trypsin-like serine proteases"/>
    <property type="match status" value="1"/>
</dbReference>
<dbReference type="InterPro" id="IPR043502">
    <property type="entry name" value="DNA/RNA_pol_sf"/>
</dbReference>
<feature type="domain" description="Helicase ATP-binding" evidence="36">
    <location>
        <begin position="1440"/>
        <end position="1592"/>
    </location>
</feature>
<dbReference type="SUPFAM" id="SSF52540">
    <property type="entry name" value="P-loop containing nucleoside triphosphate hydrolases"/>
    <property type="match status" value="2"/>
</dbReference>
<evidence type="ECO:0000259" key="39">
    <source>
        <dbReference type="PROSITE" id="PS51744"/>
    </source>
</evidence>
<dbReference type="PANTHER" id="PTHR43519">
    <property type="entry name" value="ATP-DEPENDENT RNA HELICASE HRPB"/>
    <property type="match status" value="1"/>
</dbReference>
<keyword evidence="24" id="KW-0067">ATP-binding</keyword>
<evidence type="ECO:0000256" key="10">
    <source>
        <dbReference type="ARBA" id="ARBA00022497"/>
    </source>
</evidence>
<keyword evidence="20" id="KW-0547">Nucleotide-binding</keyword>
<evidence type="ECO:0000256" key="20">
    <source>
        <dbReference type="ARBA" id="ARBA00022741"/>
    </source>
</evidence>
<dbReference type="Pfam" id="PF08440">
    <property type="entry name" value="Poty_PP"/>
    <property type="match status" value="1"/>
</dbReference>
<evidence type="ECO:0000256" key="25">
    <source>
        <dbReference type="ARBA" id="ARBA00022844"/>
    </source>
</evidence>
<evidence type="ECO:0000256" key="8">
    <source>
        <dbReference type="ARBA" id="ARBA00022484"/>
    </source>
</evidence>
<dbReference type="InterPro" id="IPR001456">
    <property type="entry name" value="HC-pro"/>
</dbReference>
<keyword evidence="11" id="KW-0191">Covalent protein-RNA linkage</keyword>
<evidence type="ECO:0000259" key="38">
    <source>
        <dbReference type="PROSITE" id="PS51436"/>
    </source>
</evidence>
<dbReference type="GO" id="GO:0019029">
    <property type="term" value="C:helical viral capsid"/>
    <property type="evidence" value="ECO:0007669"/>
    <property type="project" value="UniProtKB-KW"/>
</dbReference>
<dbReference type="InterPro" id="IPR043128">
    <property type="entry name" value="Rev_trsase/Diguanyl_cyclase"/>
</dbReference>
<evidence type="ECO:0000256" key="2">
    <source>
        <dbReference type="ARBA" id="ARBA00001848"/>
    </source>
</evidence>
<dbReference type="InterPro" id="IPR009003">
    <property type="entry name" value="Peptidase_S1_PA"/>
</dbReference>
<keyword evidence="16" id="KW-1090">Inhibition of host innate immune response by virus</keyword>
<evidence type="ECO:0000259" key="36">
    <source>
        <dbReference type="PROSITE" id="PS51192"/>
    </source>
</evidence>
<dbReference type="Pfam" id="PF00767">
    <property type="entry name" value="Poty_coat"/>
    <property type="match status" value="1"/>
</dbReference>
<evidence type="ECO:0000256" key="6">
    <source>
        <dbReference type="ARBA" id="ARBA00020107"/>
    </source>
</evidence>
<sequence>MASLVSYVPRSLKHRKMANEKGMAHFEQYMQDLTARGNVAYHTEFNIEYGAKLLHMIMTAEVDFCASFLQLSKAEQAGILCRTRKAMLSGLKHDYTANQWICPECDETEDVFFKKCSCGEKYYFSEKKLIKSINDISYYFDLDYSEIKKVTIENLAEMVEAHNSTNDTSYKIAAEGEKCEVVVEPVTEIETIMIGSFEIPLLPVVETEICRGKPSDLKSEGFQVIQPATETVTEAVGLAKAVCEQIVEFKATSSFDEGLWRKKMLEQRQRVHDKHVYETRIRMKAEQEKDKEIFRNLEKKLNLTERRKNCVLKKRKRCITWVQKKAATAQPLIAEKIITKIAHDYQERQTSEDEVTGVKCATSRSTKRHIKFKPVIGNHMQDYLMKQIGKIAMRGSLNVEIVANKERKLFVRNKRLHVYLHHHRGIRKKRDLISTKPLEVFFERFVKHAVRNYWTKIERLTHGDSGLIFRTRHGDDVGRHPGNYCIVRGRYHSRVIDARSKITRTMMHKITHYTDIPEKFWSGYNKAFLRHRKASDHNCSSDLDVQTCGEVAALITLILFPCSRITCRKCMTRVKDRTIGEVGEELHEELNRLRMVLTSYNGSFGHVSTLMDQISRVLNAKNSNTEAFQEIAAKVDGKNEAPWTHISHVNEVLLKGSLATGENFSDASNSLREIARWHMKRTESIKAGSVESFRNKRSGKAHFNPALLCDNQLDGNGNFLWGERQYHAKRFFANYFEKVDHAKGYDFYSLRKNPNGVRKIAIGNLVFSTNLERFRQQMVGEYESQGPITRECISLRHGNYVHVCSCVTLDDGKPYESELKMPTKNHIVLGNTGDPKYVDMPVLETDSMYIAKQGYCYMNIFLAMLINIPESEAKEFTKRVRDLVGAKLGEWPTMLDVATCANQLVVFHPDAADAELPRILVDHKNKCMHVLDSFGSITTGYHVLKANTVNQLINFARLPLDSELQHYVVGGQPSIANKRDIIALIECAYKPQKLIPLLEEEPYIIIMALESPSVLLTLFNSGALEYMINHWMKRDQDVATMISTVSGLARKISRAEFIQDQIREIRNNARDIQLILDRQSKPWLSYTRAHDYLTVCDSMRDTDTSLDLQGYRSKEFFLCADVERIYARMLAEQWSALTLSEKLRARCFSWASLKPTTEYLIPGGNSGLSVIYNFSPRYCVLEAREVLLKPIRGAMQVVTNLKNKAVALVRKTTVRTINLVFGDMLRLVNVIIVISFLVQIMRDVQKIIIEQQLYKQQQEERNREKDFEQLEALYYKLSGKLGGQPTIEEYLEFVGSKRPDLVEKAHLLTNTLVEHQAKTAEERRLEQIIAFFTLLMMMVDAERSDCLYRILNKFKGVVGTIEQDVYHQSIDDISDIFDDKQETIDFEINTEYHGEHGLVDLTFEKWWDSQLSRNNVVGHYRIGGEFVEFSRSNAALVANIIAHGEHKEYMVRGAVGSGKSTNLPHLLSSKGSILLIEPTRPLCENVGKQLRGAPFHKNPTVRMRGLTTFGSAPITIMTSGFALHYFAHNVEQLKEFDFIMFDECHVVDASAMGFYCLLQEHNTPAKILKVSATPPGHEVEFTTQFPVKLLTEDSISFQQLVASFGTKSVSDVTQYADNILVYVASYNEVDQLSKLLLEKKYQVTKIDGRTMKVGKTEIETFGTPDKKHFIVATNIIENGVTLNIDAVIDFGMKVVPELDTDNRLIRYSKRPISYGERIQRLGRVGRHKAGVALRIGHTEKGIQEIPELVATEAALLSFTYGLPVMTHNVGIGLLSRCTVRQAKTMMFFEVNPLFTVNLVSSEGAMHPKIHELLKRYKLRDSEIQLSATAIPHGVESIWISAREYNNMGCNLDVKEGTRIPFVCKDLPEKLYEEIWEAVQLYKRDITFGRITSAAAGKIAYTLQTDIYSIPRTIATIDTLIESENAKHAHFKAMTSRSTTSSSFSLLSIINSIQSRYMVDHSQENIRKLQQARSQLQQFQAVSNSKDINALIKSFECMRTVYHQSVDGRKHVIKELALKGMWNKSLLCKDALICGFTLAGGLTMLWHYFQDRRKSLAVYHQGFSARQRQKLRFRDARLLKVGREVLGEDAVIADHFGDAYIKKGKKKGRTHGMGAKTRKFVSSYGFRPEDYSYVRFLDPVTGEVLEEAIETDLDLVQEHFSTLRQEWLDGDKIDRQQIMSQPGIKAYYIKSGTKSALEVDLTPHNPLLLCEKSVTIAGFPEREYSLRQTGPAKSVPYSQVPKPIETVQHEGKSLCSSMRNYSGITTSICHIKNTSGNGCSLYGLGYNSYIITNRHLFKENNGTLVVQSHHGNFTVRNTTTLKMVPVEKTDIVIIQMPKDFPPFHSKLRFRKATETDKVVMVGLDFQDNHIASKISETSHITVKYGGFGRHWISTKDGDCGLPLVSPLDGCIVGIHSLSSAQNLANYFAVFPQNFESDYLQKLEALNWSKHWKYNCDEICWGSLRISNSKPEAEFKAVKSINELAVYPQSGTQKWLFEKLHGNLKGVAETTGNLVTKHVVRGPCVLFEQYLNTHEEAEKFFRPLMGHYMKSVLNKEAYAKDLLKYASEIVVGEVDHKVFKNSIRQVCELLCDHDGTDLEYVTDSETIITSLSMDAAVGALYSGKKRAYFEGSTVDERENLVRMSCKRLYEGKLGVWNGSLKAEIRPAEKVLAGKTRTFTAAPIDTLLGAKVCVDGFNNWFYSKHIICPWTVGMTKFYRGWDEFLRKFPDGWIYCDADGSQFDNSLSPYLINAVLSIRMWAMEEWDIGEQMLRNLYSEITYTPIACPDGTIVKKFKGNNSGQPSTVVDNTLMVLLTMYYSLQKSGYSAEEQEKVCVFYINGDDLCIAVHPEHTVILDNMQGHFRELGLNYDFSSRHTRREDLWFMSHKGVLVDGIYIPKLEQERIVAILEWDKAKLPEHRLEAIAAAIIESWGYPELTMHIRAFYHWVLEQAPYNDLARDGKAPYISEAGLRNLYMSERGSQEELFKYLDKFFKDETTEHPELLVYHQADIKDKVADAGANTSKPDKKENNKGKEKDKESEDKGKGESDRDVDLGSSGSFTVPRMKTFNDKMMLPRVKGKTVLNLAHLLEYNPQQLDLANTRSTTSQFEKWYEGVKSDYGLTDDEMPIVLNGLMVWCIENGTSPDISGVWVMMDGDQQVEYPIKPLLEHATPTFRQIMAHFSNAAEAYIAKRNATERYMPRYGQKRNLTDLSLARYAFDFYEMTSKTPQRAREAHLQMKAAALRNANRRLFGIDGSVSSGEENTERHTVEDVDRDMHTLLGMRK</sequence>
<dbReference type="InterPro" id="IPR001650">
    <property type="entry name" value="Helicase_C-like"/>
</dbReference>
<dbReference type="InterPro" id="IPR001730">
    <property type="entry name" value="Potyv_NIa-pro_dom"/>
</dbReference>
<dbReference type="Gene3D" id="3.90.70.150">
    <property type="entry name" value="Helper component proteinase"/>
    <property type="match status" value="1"/>
</dbReference>
<dbReference type="Pfam" id="PF00863">
    <property type="entry name" value="Peptidase_C4"/>
    <property type="match status" value="1"/>
</dbReference>
<evidence type="ECO:0000313" key="42">
    <source>
        <dbReference type="Proteomes" id="UP000217281"/>
    </source>
</evidence>
<comment type="function">
    <text evidence="31">Mediates the cap-independent, EIF4E-dependent translation of viral genomic RNAs. Binds to the cap-binding site of host EIF4E and thus interferes with the host EIF4E-dependent mRNA export and translation. VPg-RNA directly binds EIF4E and is a template for transcription. Also forms trimeric complexes with EIF4E-EIF4G, which are templates for translation.</text>
</comment>
<dbReference type="Pfam" id="PF12523">
    <property type="entry name" value="DUF3725"/>
    <property type="match status" value="1"/>
</dbReference>
<evidence type="ECO:0000256" key="17">
    <source>
        <dbReference type="ARBA" id="ARBA00022670"/>
    </source>
</evidence>
<organism evidence="41 42">
    <name type="scientific">Wild melon vein banding virus</name>
    <dbReference type="NCBI Taxonomy" id="2018313"/>
    <lineage>
        <taxon>Viruses</taxon>
        <taxon>Riboviria</taxon>
        <taxon>Orthornavirae</taxon>
        <taxon>Pisuviricota</taxon>
        <taxon>Stelpaviricetes</taxon>
        <taxon>Patatavirales</taxon>
        <taxon>Potyviridae</taxon>
        <taxon>Potyvirus</taxon>
        <taxon>Potyvirus melozonati</taxon>
        <taxon>Wild melon banding virus</taxon>
    </lineage>
</organism>
<feature type="domain" description="Peptidase S30" evidence="40">
    <location>
        <begin position="375"/>
        <end position="513"/>
    </location>
</feature>
<keyword evidence="25" id="KW-0946">Virion</keyword>
<evidence type="ECO:0000256" key="28">
    <source>
        <dbReference type="ARBA" id="ARBA00029405"/>
    </source>
</evidence>
<dbReference type="SMART" id="SM00490">
    <property type="entry name" value="HELICc"/>
    <property type="match status" value="1"/>
</dbReference>
<dbReference type="PANTHER" id="PTHR43519:SF1">
    <property type="entry name" value="ATP-DEPENDENT RNA HELICASE HRPB"/>
    <property type="match status" value="1"/>
</dbReference>
<evidence type="ECO:0000256" key="31">
    <source>
        <dbReference type="ARBA" id="ARBA00045403"/>
    </source>
</evidence>
<dbReference type="Pfam" id="PF00270">
    <property type="entry name" value="DEAD"/>
    <property type="match status" value="1"/>
</dbReference>
<evidence type="ECO:0000256" key="16">
    <source>
        <dbReference type="ARBA" id="ARBA00022632"/>
    </source>
</evidence>
<evidence type="ECO:0000256" key="12">
    <source>
        <dbReference type="ARBA" id="ARBA00022553"/>
    </source>
</evidence>
<evidence type="ECO:0000256" key="23">
    <source>
        <dbReference type="ARBA" id="ARBA00022807"/>
    </source>
</evidence>
<feature type="domain" description="RdRp catalytic" evidence="35">
    <location>
        <begin position="2729"/>
        <end position="2853"/>
    </location>
</feature>
<evidence type="ECO:0000256" key="29">
    <source>
        <dbReference type="ARBA" id="ARBA00029422"/>
    </source>
</evidence>
<feature type="domain" description="Helicase C-terminal" evidence="37">
    <location>
        <begin position="1611"/>
        <end position="1770"/>
    </location>
</feature>
<dbReference type="PROSITE" id="PS51871">
    <property type="entry name" value="PV_P1_PRO"/>
    <property type="match status" value="1"/>
</dbReference>
<keyword evidence="9" id="KW-1036">Host cytoplasmic vesicle</keyword>
<dbReference type="GO" id="GO:0004197">
    <property type="term" value="F:cysteine-type endopeptidase activity"/>
    <property type="evidence" value="ECO:0007669"/>
    <property type="project" value="InterPro"/>
</dbReference>
<evidence type="ECO:0000256" key="22">
    <source>
        <dbReference type="ARBA" id="ARBA00022806"/>
    </source>
</evidence>
<dbReference type="PRINTS" id="PR00966">
    <property type="entry name" value="NIAPOTYPTASE"/>
</dbReference>
<comment type="similarity">
    <text evidence="5 33">Belongs to the potyviridae genome polyprotein family.</text>
</comment>
<keyword evidence="7" id="KW-0941">Suppressor of RNA silencing</keyword>
<dbReference type="PROSITE" id="PS51744">
    <property type="entry name" value="HC_PRO_CPD"/>
    <property type="match status" value="1"/>
</dbReference>
<keyword evidence="23" id="KW-0788">Thiol protease</keyword>
<evidence type="ECO:0000256" key="26">
    <source>
        <dbReference type="ARBA" id="ARBA00022953"/>
    </source>
</evidence>
<evidence type="ECO:0000256" key="21">
    <source>
        <dbReference type="ARBA" id="ARBA00022801"/>
    </source>
</evidence>
<evidence type="ECO:0000256" key="19">
    <source>
        <dbReference type="ARBA" id="ARBA00022695"/>
    </source>
</evidence>
<comment type="catalytic activity">
    <reaction evidence="1">
        <text>Hydrolyzes glutaminyl bonds, and activity is further restricted by preferences for the amino acids in P6 - P1' that vary with the species of potyvirus, e.g. Glu-Xaa-Xaa-Tyr-Xaa-Gln-|-(Ser or Gly) for the enzyme from tobacco etch virus. The natural substrate is the viral polyprotein, but other proteins and oligopeptides containing the appropriate consensus sequence are also cleaved.</text>
        <dbReference type="EC" id="3.4.22.44"/>
    </reaction>
</comment>
<evidence type="ECO:0000256" key="15">
    <source>
        <dbReference type="ARBA" id="ARBA00022581"/>
    </source>
</evidence>
<evidence type="ECO:0000256" key="3">
    <source>
        <dbReference type="ARBA" id="ARBA00004147"/>
    </source>
</evidence>
<evidence type="ECO:0000256" key="34">
    <source>
        <dbReference type="SAM" id="MobiDB-lite"/>
    </source>
</evidence>
<dbReference type="KEGG" id="vg:33867880"/>
<evidence type="ECO:0000256" key="33">
    <source>
        <dbReference type="RuleBase" id="RU003351"/>
    </source>
</evidence>
<feature type="domain" description="Peptidase C6" evidence="39">
    <location>
        <begin position="848"/>
        <end position="970"/>
    </location>
</feature>
<dbReference type="InterPro" id="IPR027417">
    <property type="entry name" value="P-loop_NTPase"/>
</dbReference>
<feature type="region of interest" description="Disordered" evidence="34">
    <location>
        <begin position="3013"/>
        <end position="3055"/>
    </location>
</feature>
<dbReference type="Pfam" id="PF13608">
    <property type="entry name" value="Potyvirid-P3"/>
    <property type="match status" value="1"/>
</dbReference>
<keyword evidence="26" id="KW-0693">Viral RNA replication</keyword>
<evidence type="ECO:0000256" key="4">
    <source>
        <dbReference type="ARBA" id="ARBA00004328"/>
    </source>
</evidence>
<dbReference type="Gene3D" id="3.40.50.300">
    <property type="entry name" value="P-loop containing nucleotide triphosphate hydrolases"/>
    <property type="match status" value="2"/>
</dbReference>
<dbReference type="RefSeq" id="YP_009407950.1">
    <property type="nucleotide sequence ID" value="NC_035458.1"/>
</dbReference>
<dbReference type="PROSITE" id="PS50507">
    <property type="entry name" value="RDRP_SSRNA_POS"/>
    <property type="match status" value="1"/>
</dbReference>
<evidence type="ECO:0000256" key="32">
    <source>
        <dbReference type="PROSITE-ProRule" id="PRU01080"/>
    </source>
</evidence>
<dbReference type="InterPro" id="IPR001205">
    <property type="entry name" value="RNA-dir_pol_C"/>
</dbReference>
<evidence type="ECO:0000256" key="30">
    <source>
        <dbReference type="ARBA" id="ARBA00034108"/>
    </source>
</evidence>
<evidence type="ECO:0000256" key="14">
    <source>
        <dbReference type="ARBA" id="ARBA00022562"/>
    </source>
</evidence>
<evidence type="ECO:0000313" key="41">
    <source>
        <dbReference type="EMBL" id="ASK09432.1"/>
    </source>
</evidence>
<dbReference type="Pfam" id="PF00271">
    <property type="entry name" value="Helicase_C"/>
    <property type="match status" value="1"/>
</dbReference>
<evidence type="ECO:0000256" key="9">
    <source>
        <dbReference type="ARBA" id="ARBA00022488"/>
    </source>
</evidence>
<keyword evidence="19" id="KW-0548">Nucleotidyltransferase</keyword>
<dbReference type="InterPro" id="IPR001592">
    <property type="entry name" value="Poty_coat"/>
</dbReference>
<dbReference type="GO" id="GO:0005198">
    <property type="term" value="F:structural molecule activity"/>
    <property type="evidence" value="ECO:0007669"/>
    <property type="project" value="InterPro"/>
</dbReference>
<dbReference type="InterPro" id="IPR013648">
    <property type="entry name" value="PP_Potyviridae"/>
</dbReference>
<dbReference type="Proteomes" id="UP000217281">
    <property type="component" value="Segment"/>
</dbReference>
<feature type="active site" description="For helper component proteinase activity" evidence="32">
    <location>
        <position position="929"/>
    </location>
</feature>
<feature type="domain" description="Peptidase C4" evidence="38">
    <location>
        <begin position="2250"/>
        <end position="2466"/>
    </location>
</feature>
<dbReference type="GO" id="GO:0016818">
    <property type="term" value="F:hydrolase activity, acting on acid anhydrides, in phosphorus-containing anhydrides"/>
    <property type="evidence" value="ECO:0007669"/>
    <property type="project" value="InterPro"/>
</dbReference>
<keyword evidence="17" id="KW-0645">Protease</keyword>
<proteinExistence type="inferred from homology"/>
<dbReference type="GO" id="GO:0006351">
    <property type="term" value="P:DNA-templated transcription"/>
    <property type="evidence" value="ECO:0007669"/>
    <property type="project" value="InterPro"/>
</dbReference>
<comment type="function">
    <text evidence="29">Has helicase activity. It may be involved in replication.</text>
</comment>
<dbReference type="Pfam" id="PF00680">
    <property type="entry name" value="RdRP_1"/>
    <property type="match status" value="1"/>
</dbReference>
<dbReference type="GO" id="GO:0004386">
    <property type="term" value="F:helicase activity"/>
    <property type="evidence" value="ECO:0007669"/>
    <property type="project" value="UniProtKB-KW"/>
</dbReference>
<comment type="function">
    <text evidence="28">Involved in aphid transmission, cell-to-cell and systemis movement, encapsidation of the viral RNA and in the regulation of viral RNA amplification.</text>
</comment>
<dbReference type="InterPro" id="IPR011545">
    <property type="entry name" value="DEAD/DEAH_box_helicase_dom"/>
</dbReference>
<dbReference type="GO" id="GO:0003968">
    <property type="term" value="F:RNA-directed RNA polymerase activity"/>
    <property type="evidence" value="ECO:0007669"/>
    <property type="project" value="UniProtKB-KW"/>
</dbReference>
<reference evidence="41 42" key="1">
    <citation type="journal article" date="2017" name="Virus Res.">
        <title>New species in the papaya ringspot virus cluster: insights into the evolution of the PRSV lineage.</title>
        <authorList>
            <person name="Desbiez C."/>
            <person name="Wipf-Scheibel C."/>
            <person name="Millot P."/>
            <person name="Verdin E."/>
            <person name="Dafalla G."/>
            <person name="Lecoq H."/>
        </authorList>
    </citation>
    <scope>NUCLEOTIDE SEQUENCE [LARGE SCALE GENOMIC DNA]</scope>
    <source>
        <strain evidence="41">Su03-07</strain>
    </source>
</reference>
<dbReference type="InterPro" id="IPR039560">
    <property type="entry name" value="Potyvirid-P3"/>
</dbReference>
<keyword evidence="15" id="KW-0945">Host-virus interaction</keyword>
<dbReference type="Gene3D" id="3.30.70.270">
    <property type="match status" value="1"/>
</dbReference>
<keyword evidence="10" id="KW-1139">Helical capsid protein</keyword>
<evidence type="ECO:0000259" key="37">
    <source>
        <dbReference type="PROSITE" id="PS51194"/>
    </source>
</evidence>
<dbReference type="GO" id="GO:0042025">
    <property type="term" value="C:host cell nucleus"/>
    <property type="evidence" value="ECO:0007669"/>
    <property type="project" value="UniProtKB-SubCell"/>
</dbReference>
<evidence type="ECO:0000259" key="35">
    <source>
        <dbReference type="PROSITE" id="PS50507"/>
    </source>
</evidence>
<keyword evidence="21" id="KW-0378">Hydrolase</keyword>
<evidence type="ECO:0000256" key="5">
    <source>
        <dbReference type="ARBA" id="ARBA00006064"/>
    </source>
</evidence>
<dbReference type="GO" id="GO:0006508">
    <property type="term" value="P:proteolysis"/>
    <property type="evidence" value="ECO:0007669"/>
    <property type="project" value="UniProtKB-KW"/>
</dbReference>
<dbReference type="Gene3D" id="2.40.10.10">
    <property type="entry name" value="Trypsin-like serine proteases"/>
    <property type="match status" value="2"/>
</dbReference>
<evidence type="ECO:0000259" key="40">
    <source>
        <dbReference type="PROSITE" id="PS51871"/>
    </source>
</evidence>
<evidence type="ECO:0000256" key="24">
    <source>
        <dbReference type="ARBA" id="ARBA00022840"/>
    </source>
</evidence>
<name>A0A220QS29_9POTV</name>
<keyword evidence="14" id="KW-1048">Host nucleus</keyword>
<evidence type="ECO:0000256" key="11">
    <source>
        <dbReference type="ARBA" id="ARBA00022520"/>
    </source>
</evidence>
<evidence type="ECO:0000256" key="27">
    <source>
        <dbReference type="ARBA" id="ARBA00023280"/>
    </source>
</evidence>
<dbReference type="GO" id="GO:0003723">
    <property type="term" value="F:RNA binding"/>
    <property type="evidence" value="ECO:0007669"/>
    <property type="project" value="InterPro"/>
</dbReference>
<dbReference type="InterPro" id="IPR031159">
    <property type="entry name" value="HC_PRO_CPD_dom"/>
</dbReference>
<keyword evidence="22" id="KW-0347">Helicase</keyword>
<keyword evidence="42" id="KW-1185">Reference proteome</keyword>
<dbReference type="InterPro" id="IPR043504">
    <property type="entry name" value="Peptidase_S1_PA_chymotrypsin"/>
</dbReference>
<dbReference type="InterPro" id="IPR007094">
    <property type="entry name" value="RNA-dir_pol_PSvirus"/>
</dbReference>
<dbReference type="PROSITE" id="PS51192">
    <property type="entry name" value="HELICASE_ATP_BIND_1"/>
    <property type="match status" value="1"/>
</dbReference>
<evidence type="ECO:0000256" key="13">
    <source>
        <dbReference type="ARBA" id="ARBA00022561"/>
    </source>
</evidence>
<dbReference type="GO" id="GO:0044161">
    <property type="term" value="C:host cell cytoplasmic vesicle"/>
    <property type="evidence" value="ECO:0007669"/>
    <property type="project" value="UniProtKB-SubCell"/>
</dbReference>
<dbReference type="GeneID" id="33867880"/>
<dbReference type="Pfam" id="PF00851">
    <property type="entry name" value="Peptidase_C6"/>
    <property type="match status" value="1"/>
</dbReference>
<dbReference type="GO" id="GO:0052170">
    <property type="term" value="P:symbiont-mediated suppression of host innate immune response"/>
    <property type="evidence" value="ECO:0007669"/>
    <property type="project" value="UniProtKB-KW"/>
</dbReference>
<dbReference type="PROSITE" id="PS51194">
    <property type="entry name" value="HELICASE_CTER"/>
    <property type="match status" value="1"/>
</dbReference>
<evidence type="ECO:0000256" key="7">
    <source>
        <dbReference type="ARBA" id="ARBA00022463"/>
    </source>
</evidence>
<evidence type="ECO:0000256" key="1">
    <source>
        <dbReference type="ARBA" id="ARBA00000785"/>
    </source>
</evidence>
<dbReference type="SMART" id="SM00487">
    <property type="entry name" value="DEXDc"/>
    <property type="match status" value="1"/>
</dbReference>
<dbReference type="GO" id="GO:0039694">
    <property type="term" value="P:viral RNA genome replication"/>
    <property type="evidence" value="ECO:0007669"/>
    <property type="project" value="InterPro"/>
</dbReference>
<dbReference type="InterPro" id="IPR042308">
    <property type="entry name" value="HC_PRO_CPD_sf"/>
</dbReference>
<evidence type="ECO:0000256" key="18">
    <source>
        <dbReference type="ARBA" id="ARBA00022679"/>
    </source>
</evidence>
<keyword evidence="12" id="KW-0597">Phosphoprotein</keyword>